<dbReference type="EMBL" id="PIPL01000003">
    <property type="protein sequence ID" value="RUO23973.1"/>
    <property type="molecule type" value="Genomic_DNA"/>
</dbReference>
<keyword evidence="3" id="KW-1185">Reference proteome</keyword>
<accession>A0A432W3P2</accession>
<gene>
    <name evidence="2" type="ORF">CWE09_12550</name>
</gene>
<reference evidence="2 3" key="1">
    <citation type="journal article" date="2011" name="Front. Microbiol.">
        <title>Genomic signatures of strain selection and enhancement in Bacillus atrophaeus var. globigii, a historical biowarfare simulant.</title>
        <authorList>
            <person name="Gibbons H.S."/>
            <person name="Broomall S.M."/>
            <person name="McNew L.A."/>
            <person name="Daligault H."/>
            <person name="Chapman C."/>
            <person name="Bruce D."/>
            <person name="Karavis M."/>
            <person name="Krepps M."/>
            <person name="McGregor P.A."/>
            <person name="Hong C."/>
            <person name="Park K.H."/>
            <person name="Akmal A."/>
            <person name="Feldman A."/>
            <person name="Lin J.S."/>
            <person name="Chang W.E."/>
            <person name="Higgs B.W."/>
            <person name="Demirev P."/>
            <person name="Lindquist J."/>
            <person name="Liem A."/>
            <person name="Fochler E."/>
            <person name="Read T.D."/>
            <person name="Tapia R."/>
            <person name="Johnson S."/>
            <person name="Bishop-Lilly K.A."/>
            <person name="Detter C."/>
            <person name="Han C."/>
            <person name="Sozhamannan S."/>
            <person name="Rosenzweig C.N."/>
            <person name="Skowronski E.W."/>
        </authorList>
    </citation>
    <scope>NUCLEOTIDE SEQUENCE [LARGE SCALE GENOMIC DNA]</scope>
    <source>
        <strain evidence="2 3">MLST1</strain>
    </source>
</reference>
<organism evidence="2 3">
    <name type="scientific">Aliidiomarina minuta</name>
    <dbReference type="NCBI Taxonomy" id="880057"/>
    <lineage>
        <taxon>Bacteria</taxon>
        <taxon>Pseudomonadati</taxon>
        <taxon>Pseudomonadota</taxon>
        <taxon>Gammaproteobacteria</taxon>
        <taxon>Alteromonadales</taxon>
        <taxon>Idiomarinaceae</taxon>
        <taxon>Aliidiomarina</taxon>
    </lineage>
</organism>
<feature type="domain" description="DUF7281" evidence="1">
    <location>
        <begin position="108"/>
        <end position="276"/>
    </location>
</feature>
<protein>
    <recommendedName>
        <fullName evidence="1">DUF7281 domain-containing protein</fullName>
    </recommendedName>
</protein>
<comment type="caution">
    <text evidence="2">The sequence shown here is derived from an EMBL/GenBank/DDBJ whole genome shotgun (WGS) entry which is preliminary data.</text>
</comment>
<dbReference type="Proteomes" id="UP000288293">
    <property type="component" value="Unassembled WGS sequence"/>
</dbReference>
<dbReference type="OrthoDB" id="6381926at2"/>
<evidence type="ECO:0000313" key="2">
    <source>
        <dbReference type="EMBL" id="RUO23973.1"/>
    </source>
</evidence>
<dbReference type="Pfam" id="PF23947">
    <property type="entry name" value="DUF7281"/>
    <property type="match status" value="1"/>
</dbReference>
<dbReference type="InterPro" id="IPR055705">
    <property type="entry name" value="DUF7281"/>
</dbReference>
<evidence type="ECO:0000313" key="3">
    <source>
        <dbReference type="Proteomes" id="UP000288293"/>
    </source>
</evidence>
<sequence length="289" mass="33125">MAELSAKARQVLSTLYKQMQHAQAVKKKRTRYINEILDWCYQADLIRSGELQGQYFYFDKTLLERIDALLRLSQAGSITHGIHGDRLQQALVTNAEHKGVGNKPRENRVLIAVSQQEVSLPVGINLPAAEHGWVYLDVHFEQLDLQVFTELVVVENLDCFYQLSRFQLPWNDKSLLLYRGDSEFGGGRAQLCKRWLATGKALKFFADLDLKSMHEALYSGYTHLAVPQLQDFTARASGAHWRSEQHAFMNAETTGLLAPYLEYAKDNQRALLQQWLQGLQLHWLDIKAH</sequence>
<dbReference type="RefSeq" id="WP_126804392.1">
    <property type="nucleotide sequence ID" value="NZ_PIPL01000003.1"/>
</dbReference>
<proteinExistence type="predicted"/>
<dbReference type="AlphaFoldDB" id="A0A432W3P2"/>
<evidence type="ECO:0000259" key="1">
    <source>
        <dbReference type="Pfam" id="PF23947"/>
    </source>
</evidence>
<name>A0A432W3P2_9GAMM</name>